<feature type="transmembrane region" description="Helical" evidence="8">
    <location>
        <begin position="226"/>
        <end position="246"/>
    </location>
</feature>
<feature type="transmembrane region" description="Helical" evidence="8">
    <location>
        <begin position="180"/>
        <end position="206"/>
    </location>
</feature>
<keyword evidence="2" id="KW-1003">Cell membrane</keyword>
<keyword evidence="4 8" id="KW-1133">Transmembrane helix</keyword>
<keyword evidence="6 7" id="KW-0675">Receptor</keyword>
<keyword evidence="7" id="KW-0807">Transducer</keyword>
<dbReference type="PANTHER" id="PTHR24241:SF76">
    <property type="entry name" value="NEUROPEPTIDE SIFAMIDE RECEPTOR"/>
    <property type="match status" value="1"/>
</dbReference>
<name>A0AAU9WG81_9CNID</name>
<feature type="transmembrane region" description="Helical" evidence="8">
    <location>
        <begin position="90"/>
        <end position="110"/>
    </location>
</feature>
<feature type="domain" description="G-protein coupled receptors family 1 profile" evidence="9">
    <location>
        <begin position="27"/>
        <end position="281"/>
    </location>
</feature>
<feature type="transmembrane region" description="Helical" evidence="8">
    <location>
        <begin position="258"/>
        <end position="283"/>
    </location>
</feature>
<keyword evidence="11" id="KW-1185">Reference proteome</keyword>
<dbReference type="InterPro" id="IPR017452">
    <property type="entry name" value="GPCR_Rhodpsn_7TM"/>
</dbReference>
<evidence type="ECO:0000313" key="11">
    <source>
        <dbReference type="Proteomes" id="UP001159428"/>
    </source>
</evidence>
<protein>
    <recommendedName>
        <fullName evidence="9">G-protein coupled receptors family 1 profile domain-containing protein</fullName>
    </recommendedName>
</protein>
<comment type="subcellular location">
    <subcellularLocation>
        <location evidence="1">Cell membrane</location>
        <topology evidence="1">Multi-pass membrane protein</topology>
    </subcellularLocation>
</comment>
<feature type="transmembrane region" description="Helical" evidence="8">
    <location>
        <begin position="12"/>
        <end position="36"/>
    </location>
</feature>
<evidence type="ECO:0000313" key="10">
    <source>
        <dbReference type="EMBL" id="CAH3113880.1"/>
    </source>
</evidence>
<dbReference type="GO" id="GO:0005886">
    <property type="term" value="C:plasma membrane"/>
    <property type="evidence" value="ECO:0007669"/>
    <property type="project" value="UniProtKB-SubCell"/>
</dbReference>
<dbReference type="GO" id="GO:0042277">
    <property type="term" value="F:peptide binding"/>
    <property type="evidence" value="ECO:0007669"/>
    <property type="project" value="TreeGrafter"/>
</dbReference>
<proteinExistence type="inferred from homology"/>
<dbReference type="PRINTS" id="PR00237">
    <property type="entry name" value="GPCRRHODOPSN"/>
</dbReference>
<evidence type="ECO:0000256" key="7">
    <source>
        <dbReference type="RuleBase" id="RU000688"/>
    </source>
</evidence>
<evidence type="ECO:0000256" key="3">
    <source>
        <dbReference type="ARBA" id="ARBA00022692"/>
    </source>
</evidence>
<dbReference type="PANTHER" id="PTHR24241">
    <property type="entry name" value="NEUROPEPTIDE RECEPTOR-RELATED G-PROTEIN COUPLED RECEPTOR"/>
    <property type="match status" value="1"/>
</dbReference>
<dbReference type="AlphaFoldDB" id="A0AAU9WG81"/>
<gene>
    <name evidence="10" type="ORF">PMEA_00005913</name>
</gene>
<dbReference type="PROSITE" id="PS50262">
    <property type="entry name" value="G_PROTEIN_RECEP_F1_2"/>
    <property type="match status" value="1"/>
</dbReference>
<comment type="similarity">
    <text evidence="7">Belongs to the G-protein coupled receptor 1 family.</text>
</comment>
<dbReference type="GO" id="GO:0032870">
    <property type="term" value="P:cellular response to hormone stimulus"/>
    <property type="evidence" value="ECO:0007669"/>
    <property type="project" value="TreeGrafter"/>
</dbReference>
<dbReference type="Gene3D" id="1.20.1070.10">
    <property type="entry name" value="Rhodopsin 7-helix transmembrane proteins"/>
    <property type="match status" value="1"/>
</dbReference>
<evidence type="ECO:0000256" key="2">
    <source>
        <dbReference type="ARBA" id="ARBA00022475"/>
    </source>
</evidence>
<dbReference type="GO" id="GO:0004930">
    <property type="term" value="F:G protein-coupled receptor activity"/>
    <property type="evidence" value="ECO:0007669"/>
    <property type="project" value="UniProtKB-KW"/>
</dbReference>
<dbReference type="Pfam" id="PF00001">
    <property type="entry name" value="7tm_1"/>
    <property type="match status" value="1"/>
</dbReference>
<keyword evidence="3 7" id="KW-0812">Transmembrane</keyword>
<keyword evidence="7" id="KW-0297">G-protein coupled receptor</keyword>
<organism evidence="10 11">
    <name type="scientific">Pocillopora meandrina</name>
    <dbReference type="NCBI Taxonomy" id="46732"/>
    <lineage>
        <taxon>Eukaryota</taxon>
        <taxon>Metazoa</taxon>
        <taxon>Cnidaria</taxon>
        <taxon>Anthozoa</taxon>
        <taxon>Hexacorallia</taxon>
        <taxon>Scleractinia</taxon>
        <taxon>Astrocoeniina</taxon>
        <taxon>Pocilloporidae</taxon>
        <taxon>Pocillopora</taxon>
    </lineage>
</organism>
<dbReference type="SUPFAM" id="SSF81321">
    <property type="entry name" value="Family A G protein-coupled receptor-like"/>
    <property type="match status" value="1"/>
</dbReference>
<accession>A0AAU9WG81</accession>
<dbReference type="InterPro" id="IPR000276">
    <property type="entry name" value="GPCR_Rhodpsn"/>
</dbReference>
<dbReference type="Proteomes" id="UP001159428">
    <property type="component" value="Unassembled WGS sequence"/>
</dbReference>
<evidence type="ECO:0000256" key="8">
    <source>
        <dbReference type="SAM" id="Phobius"/>
    </source>
</evidence>
<dbReference type="CDD" id="cd00637">
    <property type="entry name" value="7tm_classA_rhodopsin-like"/>
    <property type="match status" value="1"/>
</dbReference>
<comment type="caution">
    <text evidence="10">The sequence shown here is derived from an EMBL/GenBank/DDBJ whole genome shotgun (WGS) entry which is preliminary data.</text>
</comment>
<evidence type="ECO:0000256" key="6">
    <source>
        <dbReference type="ARBA" id="ARBA00023170"/>
    </source>
</evidence>
<keyword evidence="5 8" id="KW-0472">Membrane</keyword>
<dbReference type="EMBL" id="CALNXJ010000014">
    <property type="protein sequence ID" value="CAH3113880.1"/>
    <property type="molecule type" value="Genomic_DNA"/>
</dbReference>
<evidence type="ECO:0000256" key="1">
    <source>
        <dbReference type="ARBA" id="ARBA00004651"/>
    </source>
</evidence>
<evidence type="ECO:0000256" key="5">
    <source>
        <dbReference type="ARBA" id="ARBA00023136"/>
    </source>
</evidence>
<reference evidence="10 11" key="1">
    <citation type="submission" date="2022-05" db="EMBL/GenBank/DDBJ databases">
        <authorList>
            <consortium name="Genoscope - CEA"/>
            <person name="William W."/>
        </authorList>
    </citation>
    <scope>NUCLEOTIDE SEQUENCE [LARGE SCALE GENOMIC DNA]</scope>
</reference>
<evidence type="ECO:0000259" key="9">
    <source>
        <dbReference type="PROSITE" id="PS50262"/>
    </source>
</evidence>
<feature type="transmembrane region" description="Helical" evidence="8">
    <location>
        <begin position="48"/>
        <end position="75"/>
    </location>
</feature>
<evidence type="ECO:0000256" key="4">
    <source>
        <dbReference type="ARBA" id="ARBA00022989"/>
    </source>
</evidence>
<dbReference type="PROSITE" id="PS00237">
    <property type="entry name" value="G_PROTEIN_RECEP_F1_1"/>
    <property type="match status" value="1"/>
</dbReference>
<feature type="transmembrane region" description="Helical" evidence="8">
    <location>
        <begin position="131"/>
        <end position="151"/>
    </location>
</feature>
<sequence>MNHEISYFTLIFVRYTLVLLLPVNIIGNSFVVSMFLKMKTVTRRQSSDLLLFNLAIADLLFGIVVLTCSLVFHFVGTEINDFYCKATGGVVYLSCGVSVYTLTVIAMERCRAVLKPARARIGRYNMTRNRRILQIIWFTTLIVISPIFVFLKKMDVSDDIVDCGFVQDAVMARFGRIYDAIVVLVLFLGPNCFICCLYGKLIFKLWYDRQMHQKPRLALMHSRCKLTKLSFVISAVFTICWTPYYFRTLVTLVFGQQILVLSLVVCRVLVVVNSCANPIIYTLQCPRFRIHLRQLLDCRNKISPHIP</sequence>